<dbReference type="Proteomes" id="UP000830639">
    <property type="component" value="Chromosome"/>
</dbReference>
<reference evidence="4 5" key="1">
    <citation type="submission" date="2022-04" db="EMBL/GenBank/DDBJ databases">
        <title>Mechanism of arsenic methylation and mitigation arsenic toxicity by Bacillus sp. LH14 from an Arsenic-Contaminated Paddy Soil.</title>
        <authorList>
            <person name="Wang D."/>
        </authorList>
    </citation>
    <scope>NUCLEOTIDE SEQUENCE [LARGE SCALE GENOMIC DNA]</scope>
    <source>
        <strain evidence="4 5">LH14</strain>
    </source>
</reference>
<protein>
    <submittedName>
        <fullName evidence="4">GNAT family N-acetyltransferase</fullName>
    </submittedName>
</protein>
<accession>A0ABY4JKL2</accession>
<dbReference type="PANTHER" id="PTHR10545:SF29">
    <property type="entry name" value="GH14572P-RELATED"/>
    <property type="match status" value="1"/>
</dbReference>
<keyword evidence="1" id="KW-0808">Transferase</keyword>
<evidence type="ECO:0000259" key="3">
    <source>
        <dbReference type="PROSITE" id="PS51186"/>
    </source>
</evidence>
<dbReference type="PANTHER" id="PTHR10545">
    <property type="entry name" value="DIAMINE N-ACETYLTRANSFERASE"/>
    <property type="match status" value="1"/>
</dbReference>
<dbReference type="RefSeq" id="WP_248266828.1">
    <property type="nucleotide sequence ID" value="NZ_CP096034.1"/>
</dbReference>
<evidence type="ECO:0000313" key="4">
    <source>
        <dbReference type="EMBL" id="UPM53575.1"/>
    </source>
</evidence>
<name>A0ABY4JKL2_9BACI</name>
<evidence type="ECO:0000256" key="2">
    <source>
        <dbReference type="ARBA" id="ARBA00023315"/>
    </source>
</evidence>
<evidence type="ECO:0000256" key="1">
    <source>
        <dbReference type="ARBA" id="ARBA00022679"/>
    </source>
</evidence>
<evidence type="ECO:0000313" key="5">
    <source>
        <dbReference type="Proteomes" id="UP000830639"/>
    </source>
</evidence>
<sequence>MEVVRAKSEHIREVANLFDQYRMFYKQESNLNGAIDFITERINNKDSVIFLVKAEDQYMGFTQLYPSFSSVSMKKLWILNDLYVTETARQKGVAQLLLNAAKKFAIESKAKALDLQTAIDNKSAQALYEKNGYKVEKEEFLSYSLNLEKI</sequence>
<dbReference type="InterPro" id="IPR000182">
    <property type="entry name" value="GNAT_dom"/>
</dbReference>
<keyword evidence="2" id="KW-0012">Acyltransferase</keyword>
<proteinExistence type="predicted"/>
<dbReference type="InterPro" id="IPR016181">
    <property type="entry name" value="Acyl_CoA_acyltransferase"/>
</dbReference>
<feature type="domain" description="N-acetyltransferase" evidence="3">
    <location>
        <begin position="9"/>
        <end position="150"/>
    </location>
</feature>
<dbReference type="Gene3D" id="3.40.630.30">
    <property type="match status" value="1"/>
</dbReference>
<gene>
    <name evidence="4" type="ORF">MY490_17545</name>
</gene>
<organism evidence="4 5">
    <name type="scientific">Gottfriedia acidiceleris</name>
    <dbReference type="NCBI Taxonomy" id="371036"/>
    <lineage>
        <taxon>Bacteria</taxon>
        <taxon>Bacillati</taxon>
        <taxon>Bacillota</taxon>
        <taxon>Bacilli</taxon>
        <taxon>Bacillales</taxon>
        <taxon>Bacillaceae</taxon>
        <taxon>Gottfriedia</taxon>
    </lineage>
</organism>
<dbReference type="SUPFAM" id="SSF55729">
    <property type="entry name" value="Acyl-CoA N-acyltransferases (Nat)"/>
    <property type="match status" value="1"/>
</dbReference>
<dbReference type="PROSITE" id="PS51186">
    <property type="entry name" value="GNAT"/>
    <property type="match status" value="1"/>
</dbReference>
<dbReference type="InterPro" id="IPR051016">
    <property type="entry name" value="Diverse_Substrate_AcTransf"/>
</dbReference>
<keyword evidence="5" id="KW-1185">Reference proteome</keyword>
<dbReference type="CDD" id="cd04301">
    <property type="entry name" value="NAT_SF"/>
    <property type="match status" value="1"/>
</dbReference>
<dbReference type="EMBL" id="CP096034">
    <property type="protein sequence ID" value="UPM53575.1"/>
    <property type="molecule type" value="Genomic_DNA"/>
</dbReference>
<dbReference type="Pfam" id="PF00583">
    <property type="entry name" value="Acetyltransf_1"/>
    <property type="match status" value="1"/>
</dbReference>